<name>A0ACB9VY47_CHAAC</name>
<dbReference type="EMBL" id="CM043799">
    <property type="protein sequence ID" value="KAI4804881.1"/>
    <property type="molecule type" value="Genomic_DNA"/>
</dbReference>
<feature type="non-terminal residue" evidence="1">
    <location>
        <position position="154"/>
    </location>
</feature>
<organism evidence="1 2">
    <name type="scientific">Chaenocephalus aceratus</name>
    <name type="common">Blackfin icefish</name>
    <name type="synonym">Chaenichthys aceratus</name>
    <dbReference type="NCBI Taxonomy" id="36190"/>
    <lineage>
        <taxon>Eukaryota</taxon>
        <taxon>Metazoa</taxon>
        <taxon>Chordata</taxon>
        <taxon>Craniata</taxon>
        <taxon>Vertebrata</taxon>
        <taxon>Euteleostomi</taxon>
        <taxon>Actinopterygii</taxon>
        <taxon>Neopterygii</taxon>
        <taxon>Teleostei</taxon>
        <taxon>Neoteleostei</taxon>
        <taxon>Acanthomorphata</taxon>
        <taxon>Eupercaria</taxon>
        <taxon>Perciformes</taxon>
        <taxon>Notothenioidei</taxon>
        <taxon>Channichthyidae</taxon>
        <taxon>Chaenocephalus</taxon>
    </lineage>
</organism>
<gene>
    <name evidence="1" type="ORF">KUCAC02_026492</name>
</gene>
<protein>
    <submittedName>
        <fullName evidence="1">Uncharacterized protein</fullName>
    </submittedName>
</protein>
<dbReference type="Proteomes" id="UP001057452">
    <property type="component" value="Chromosome 15"/>
</dbReference>
<sequence>FSFIVCQLHSLHKARLSPVHPQFISLPHIHIPPFVFPSLVPLFYPLLPYPSFDAPHNPRPQSSPPILAPNPRLQSSPPIHACFCSRGGGVIWRIRPVAGLLLCQSNRQGSGPALSPNPFLHACLPGHRISGFPSLPSFFTLILFSFDACLPLLP</sequence>
<evidence type="ECO:0000313" key="2">
    <source>
        <dbReference type="Proteomes" id="UP001057452"/>
    </source>
</evidence>
<proteinExistence type="predicted"/>
<reference evidence="1" key="1">
    <citation type="submission" date="2022-05" db="EMBL/GenBank/DDBJ databases">
        <title>Chromosome-level genome of Chaenocephalus aceratus.</title>
        <authorList>
            <person name="Park H."/>
        </authorList>
    </citation>
    <scope>NUCLEOTIDE SEQUENCE</scope>
    <source>
        <strain evidence="1">KU_202001</strain>
    </source>
</reference>
<feature type="non-terminal residue" evidence="1">
    <location>
        <position position="1"/>
    </location>
</feature>
<evidence type="ECO:0000313" key="1">
    <source>
        <dbReference type="EMBL" id="KAI4804881.1"/>
    </source>
</evidence>
<accession>A0ACB9VY47</accession>
<keyword evidence="2" id="KW-1185">Reference proteome</keyword>
<comment type="caution">
    <text evidence="1">The sequence shown here is derived from an EMBL/GenBank/DDBJ whole genome shotgun (WGS) entry which is preliminary data.</text>
</comment>